<sequence length="175" mass="18019">MTAHTQVETFNRNLRQTRSDAAPTQGSCGSSDVRLSEVSSAAPAHHCGTSRPPAPGAPTRAFRADETGAGEYSPPTAVIVTHTPAHWQGGPAKGGQPLGQTTQSGQFRLGASFLPARTRRRASATAAVRPAPVLCAAPRAARWGPPCRASGLLLPCIRPTAAVRPANPCPGFLGG</sequence>
<feature type="region of interest" description="Disordered" evidence="1">
    <location>
        <begin position="1"/>
        <end position="69"/>
    </location>
</feature>
<dbReference type="EMBL" id="BOMI01000162">
    <property type="protein sequence ID" value="GID79215.1"/>
    <property type="molecule type" value="Genomic_DNA"/>
</dbReference>
<evidence type="ECO:0000313" key="2">
    <source>
        <dbReference type="EMBL" id="GID79215.1"/>
    </source>
</evidence>
<protein>
    <submittedName>
        <fullName evidence="2">Uncharacterized protein</fullName>
    </submittedName>
</protein>
<comment type="caution">
    <text evidence="2">The sequence shown here is derived from an EMBL/GenBank/DDBJ whole genome shotgun (WGS) entry which is preliminary data.</text>
</comment>
<accession>A0ABQ3YHE8</accession>
<proteinExistence type="predicted"/>
<reference evidence="2 3" key="1">
    <citation type="submission" date="2021-01" db="EMBL/GenBank/DDBJ databases">
        <title>Whole genome shotgun sequence of Actinoplanes deccanensis NBRC 13994.</title>
        <authorList>
            <person name="Komaki H."/>
            <person name="Tamura T."/>
        </authorList>
    </citation>
    <scope>NUCLEOTIDE SEQUENCE [LARGE SCALE GENOMIC DNA]</scope>
    <source>
        <strain evidence="2 3">NBRC 13994</strain>
    </source>
</reference>
<dbReference type="Proteomes" id="UP000609879">
    <property type="component" value="Unassembled WGS sequence"/>
</dbReference>
<evidence type="ECO:0000256" key="1">
    <source>
        <dbReference type="SAM" id="MobiDB-lite"/>
    </source>
</evidence>
<organism evidence="2 3">
    <name type="scientific">Paractinoplanes deccanensis</name>
    <dbReference type="NCBI Taxonomy" id="113561"/>
    <lineage>
        <taxon>Bacteria</taxon>
        <taxon>Bacillati</taxon>
        <taxon>Actinomycetota</taxon>
        <taxon>Actinomycetes</taxon>
        <taxon>Micromonosporales</taxon>
        <taxon>Micromonosporaceae</taxon>
        <taxon>Paractinoplanes</taxon>
    </lineage>
</organism>
<gene>
    <name evidence="2" type="ORF">Ade02nite_78560</name>
</gene>
<evidence type="ECO:0000313" key="3">
    <source>
        <dbReference type="Proteomes" id="UP000609879"/>
    </source>
</evidence>
<name>A0ABQ3YHE8_9ACTN</name>
<feature type="compositionally biased region" description="Polar residues" evidence="1">
    <location>
        <begin position="1"/>
        <end position="16"/>
    </location>
</feature>
<keyword evidence="3" id="KW-1185">Reference proteome</keyword>